<evidence type="ECO:0000313" key="5">
    <source>
        <dbReference type="Proteomes" id="UP001140560"/>
    </source>
</evidence>
<proteinExistence type="predicted"/>
<feature type="transmembrane region" description="Helical" evidence="2">
    <location>
        <begin position="159"/>
        <end position="181"/>
    </location>
</feature>
<keyword evidence="2" id="KW-0472">Membrane</keyword>
<evidence type="ECO:0000256" key="2">
    <source>
        <dbReference type="SAM" id="Phobius"/>
    </source>
</evidence>
<dbReference type="OrthoDB" id="3936754at2759"/>
<protein>
    <submittedName>
        <fullName evidence="4">Uncharacterized protein</fullName>
    </submittedName>
</protein>
<accession>A0A9W8YG18</accession>
<reference evidence="4" key="1">
    <citation type="submission" date="2022-10" db="EMBL/GenBank/DDBJ databases">
        <title>Tapping the CABI collections for fungal endophytes: first genome assemblies for Collariella, Neodidymelliopsis, Ascochyta clinopodiicola, Didymella pomorum, Didymosphaeria variabile, Neocosmospora piperis and Neocucurbitaria cava.</title>
        <authorList>
            <person name="Hill R."/>
        </authorList>
    </citation>
    <scope>NUCLEOTIDE SEQUENCE</scope>
    <source>
        <strain evidence="4">IMI 356814</strain>
    </source>
</reference>
<dbReference type="Proteomes" id="UP001140560">
    <property type="component" value="Unassembled WGS sequence"/>
</dbReference>
<keyword evidence="5" id="KW-1185">Reference proteome</keyword>
<name>A0A9W8YG18_9PLEO</name>
<dbReference type="EMBL" id="JAPEUY010000004">
    <property type="protein sequence ID" value="KAJ4374277.1"/>
    <property type="molecule type" value="Genomic_DNA"/>
</dbReference>
<keyword evidence="3" id="KW-0732">Signal</keyword>
<evidence type="ECO:0000256" key="1">
    <source>
        <dbReference type="SAM" id="MobiDB-lite"/>
    </source>
</evidence>
<keyword evidence="2" id="KW-1133">Transmembrane helix</keyword>
<evidence type="ECO:0000313" key="4">
    <source>
        <dbReference type="EMBL" id="KAJ4374277.1"/>
    </source>
</evidence>
<keyword evidence="2" id="KW-0812">Transmembrane</keyword>
<organism evidence="4 5">
    <name type="scientific">Neocucurbitaria cava</name>
    <dbReference type="NCBI Taxonomy" id="798079"/>
    <lineage>
        <taxon>Eukaryota</taxon>
        <taxon>Fungi</taxon>
        <taxon>Dikarya</taxon>
        <taxon>Ascomycota</taxon>
        <taxon>Pezizomycotina</taxon>
        <taxon>Dothideomycetes</taxon>
        <taxon>Pleosporomycetidae</taxon>
        <taxon>Pleosporales</taxon>
        <taxon>Pleosporineae</taxon>
        <taxon>Cucurbitariaceae</taxon>
        <taxon>Neocucurbitaria</taxon>
    </lineage>
</organism>
<dbReference type="AlphaFoldDB" id="A0A9W8YG18"/>
<sequence length="272" mass="30152">MSVTSKTSLILSILFFSTSITAAPTRTHCRCTIVSDGPSPAIYTPSSAHWTPSEPSPSPPTTDICFNLGAELENFQDTEPDLYDFYIEQFKSTTSNEDSPTAITTSLNFAARHRLRASTQKSHHDSEPRPTSRPQQRIVCHSEPEAFTSEYQSNFVNLWALQIIIAVSIFACLAEGIHIGLRWMHQRNQNHQAAAAELSSQSSSLRLAGAEKRLLAIPTSGTQSDQLFSPGADKKLRAYASTRYFVTQSSSGKREFIAYEEDDDDEANRPVM</sequence>
<feature type="chain" id="PRO_5040848193" evidence="3">
    <location>
        <begin position="23"/>
        <end position="272"/>
    </location>
</feature>
<gene>
    <name evidence="4" type="ORF">N0V83_003018</name>
</gene>
<feature type="region of interest" description="Disordered" evidence="1">
    <location>
        <begin position="116"/>
        <end position="137"/>
    </location>
</feature>
<comment type="caution">
    <text evidence="4">The sequence shown here is derived from an EMBL/GenBank/DDBJ whole genome shotgun (WGS) entry which is preliminary data.</text>
</comment>
<evidence type="ECO:0000256" key="3">
    <source>
        <dbReference type="SAM" id="SignalP"/>
    </source>
</evidence>
<feature type="signal peptide" evidence="3">
    <location>
        <begin position="1"/>
        <end position="22"/>
    </location>
</feature>